<evidence type="ECO:0000256" key="2">
    <source>
        <dbReference type="ARBA" id="ARBA00022679"/>
    </source>
</evidence>
<protein>
    <recommendedName>
        <fullName evidence="10">Gnk2-homologous domain-containing protein</fullName>
    </recommendedName>
</protein>
<feature type="compositionally biased region" description="Basic and acidic residues" evidence="9">
    <location>
        <begin position="447"/>
        <end position="457"/>
    </location>
</feature>
<feature type="compositionally biased region" description="Basic and acidic residues" evidence="9">
    <location>
        <begin position="277"/>
        <end position="292"/>
    </location>
</feature>
<dbReference type="Proteomes" id="UP000187203">
    <property type="component" value="Unassembled WGS sequence"/>
</dbReference>
<feature type="domain" description="Gnk2-homologous" evidence="10">
    <location>
        <begin position="10"/>
        <end position="111"/>
    </location>
</feature>
<feature type="region of interest" description="Disordered" evidence="9">
    <location>
        <begin position="415"/>
        <end position="493"/>
    </location>
</feature>
<evidence type="ECO:0000256" key="8">
    <source>
        <dbReference type="ARBA" id="ARBA00023170"/>
    </source>
</evidence>
<dbReference type="GO" id="GO:0005524">
    <property type="term" value="F:ATP binding"/>
    <property type="evidence" value="ECO:0007669"/>
    <property type="project" value="UniProtKB-KW"/>
</dbReference>
<evidence type="ECO:0000256" key="6">
    <source>
        <dbReference type="ARBA" id="ARBA00022777"/>
    </source>
</evidence>
<evidence type="ECO:0000256" key="4">
    <source>
        <dbReference type="ARBA" id="ARBA00022737"/>
    </source>
</evidence>
<feature type="compositionally biased region" description="Polar residues" evidence="9">
    <location>
        <begin position="481"/>
        <end position="493"/>
    </location>
</feature>
<keyword evidence="6" id="KW-0418">Kinase</keyword>
<dbReference type="Gene3D" id="3.30.430.20">
    <property type="entry name" value="Gnk2 domain, C-X8-C-X2-C motif"/>
    <property type="match status" value="1"/>
</dbReference>
<dbReference type="InterPro" id="IPR002902">
    <property type="entry name" value="GNK2"/>
</dbReference>
<evidence type="ECO:0000256" key="1">
    <source>
        <dbReference type="ARBA" id="ARBA00022527"/>
    </source>
</evidence>
<dbReference type="Gene3D" id="1.10.510.10">
    <property type="entry name" value="Transferase(Phosphotransferase) domain 1"/>
    <property type="match status" value="1"/>
</dbReference>
<dbReference type="GO" id="GO:0004674">
    <property type="term" value="F:protein serine/threonine kinase activity"/>
    <property type="evidence" value="ECO:0007669"/>
    <property type="project" value="UniProtKB-KW"/>
</dbReference>
<evidence type="ECO:0000256" key="3">
    <source>
        <dbReference type="ARBA" id="ARBA00022729"/>
    </source>
</evidence>
<comment type="caution">
    <text evidence="11">The sequence shown here is derived from an EMBL/GenBank/DDBJ whole genome shotgun (WGS) entry which is preliminary data.</text>
</comment>
<keyword evidence="5" id="KW-0547">Nucleotide-binding</keyword>
<keyword evidence="3" id="KW-0732">Signal</keyword>
<dbReference type="PANTHER" id="PTHR47973">
    <property type="entry name" value="CYSTEINE-RICH RECEPTOR-LIKE PROTEIN KINASE 3"/>
    <property type="match status" value="1"/>
</dbReference>
<reference evidence="12" key="1">
    <citation type="submission" date="2013-09" db="EMBL/GenBank/DDBJ databases">
        <title>Corchorus olitorius genome sequencing.</title>
        <authorList>
            <person name="Alam M."/>
            <person name="Haque M.S."/>
            <person name="Islam M.S."/>
            <person name="Emdad E.M."/>
            <person name="Islam M.M."/>
            <person name="Ahmed B."/>
            <person name="Halim A."/>
            <person name="Hossen Q.M.M."/>
            <person name="Hossain M.Z."/>
            <person name="Ahmed R."/>
            <person name="Khan M.M."/>
            <person name="Islam R."/>
            <person name="Rashid M.M."/>
            <person name="Khan S.A."/>
            <person name="Rahman M.S."/>
            <person name="Alam M."/>
            <person name="Yahiya A.S."/>
            <person name="Khan M.S."/>
            <person name="Azam M.S."/>
            <person name="Haque T."/>
            <person name="Lashkar M.Z.H."/>
            <person name="Akhand A.I."/>
            <person name="Morshed G."/>
            <person name="Roy S."/>
            <person name="Uddin K.S."/>
            <person name="Rabeya T."/>
            <person name="Hossain A.S."/>
            <person name="Chowdhury A."/>
            <person name="Snigdha A.R."/>
            <person name="Mortoza M.S."/>
            <person name="Matin S.A."/>
            <person name="Hoque S.M.E."/>
            <person name="Islam M.K."/>
            <person name="Roy D.K."/>
            <person name="Haider R."/>
            <person name="Moosa M.M."/>
            <person name="Elias S.M."/>
            <person name="Hasan A.M."/>
            <person name="Jahan S."/>
            <person name="Shafiuddin M."/>
            <person name="Mahmood N."/>
            <person name="Shommy N.S."/>
        </authorList>
    </citation>
    <scope>NUCLEOTIDE SEQUENCE [LARGE SCALE GENOMIC DNA]</scope>
    <source>
        <strain evidence="12">cv. O-4</strain>
    </source>
</reference>
<evidence type="ECO:0000256" key="7">
    <source>
        <dbReference type="ARBA" id="ARBA00022840"/>
    </source>
</evidence>
<evidence type="ECO:0000256" key="9">
    <source>
        <dbReference type="SAM" id="MobiDB-lite"/>
    </source>
</evidence>
<organism evidence="11 12">
    <name type="scientific">Corchorus olitorius</name>
    <dbReference type="NCBI Taxonomy" id="93759"/>
    <lineage>
        <taxon>Eukaryota</taxon>
        <taxon>Viridiplantae</taxon>
        <taxon>Streptophyta</taxon>
        <taxon>Embryophyta</taxon>
        <taxon>Tracheophyta</taxon>
        <taxon>Spermatophyta</taxon>
        <taxon>Magnoliopsida</taxon>
        <taxon>eudicotyledons</taxon>
        <taxon>Gunneridae</taxon>
        <taxon>Pentapetalae</taxon>
        <taxon>rosids</taxon>
        <taxon>malvids</taxon>
        <taxon>Malvales</taxon>
        <taxon>Malvaceae</taxon>
        <taxon>Grewioideae</taxon>
        <taxon>Apeibeae</taxon>
        <taxon>Corchorus</taxon>
    </lineage>
</organism>
<dbReference type="CDD" id="cd23509">
    <property type="entry name" value="Gnk2-like"/>
    <property type="match status" value="1"/>
</dbReference>
<proteinExistence type="predicted"/>
<dbReference type="EMBL" id="AWUE01018816">
    <property type="protein sequence ID" value="OMO78136.1"/>
    <property type="molecule type" value="Genomic_DNA"/>
</dbReference>
<dbReference type="PROSITE" id="PS51473">
    <property type="entry name" value="GNK2"/>
    <property type="match status" value="1"/>
</dbReference>
<dbReference type="FunFam" id="3.30.430.20:FF:000014">
    <property type="entry name" value="Cysteine-rich receptor-like protein kinase 2"/>
    <property type="match status" value="1"/>
</dbReference>
<keyword evidence="2" id="KW-0808">Transferase</keyword>
<keyword evidence="12" id="KW-1185">Reference proteome</keyword>
<dbReference type="InterPro" id="IPR038408">
    <property type="entry name" value="GNK2_sf"/>
</dbReference>
<evidence type="ECO:0000313" key="12">
    <source>
        <dbReference type="Proteomes" id="UP000187203"/>
    </source>
</evidence>
<gene>
    <name evidence="11" type="ORF">COLO4_24823</name>
</gene>
<keyword evidence="8" id="KW-0675">Receptor</keyword>
<keyword evidence="4" id="KW-0677">Repeat</keyword>
<feature type="region of interest" description="Disordered" evidence="9">
    <location>
        <begin position="277"/>
        <end position="296"/>
    </location>
</feature>
<evidence type="ECO:0000256" key="5">
    <source>
        <dbReference type="ARBA" id="ARBA00022741"/>
    </source>
</evidence>
<evidence type="ECO:0000313" key="11">
    <source>
        <dbReference type="EMBL" id="OMO78136.1"/>
    </source>
</evidence>
<keyword evidence="7" id="KW-0067">ATP-binding</keyword>
<dbReference type="AlphaFoldDB" id="A0A1R3I6B3"/>
<dbReference type="Pfam" id="PF01657">
    <property type="entry name" value="Stress-antifung"/>
    <property type="match status" value="1"/>
</dbReference>
<feature type="compositionally biased region" description="Basic residues" evidence="9">
    <location>
        <begin position="434"/>
        <end position="446"/>
    </location>
</feature>
<sequence>MEEAVSDPQLNLLNSGCSQYNVTNFKAFSINLNASFIQLREQLNSNQYFATAQQARGSDPAYAMVQCRNYLSSADCLACFETALTRIRNCSTNGARVIYDGCFLRYESNNFYEQSTQKGHSMICGISQLLTQMISKQQWKGYSQTFKLPHQGLTVTMLQLRRRWAAPGMLNRAWTLYENNMHIELVDESLESNEYEAEDMKRIIEIALMCAQSTPALRPTMSEVVVLLKSKGSIERRPLTKPTFIESDYKRVRIPNVDLKSEFEYIFTRIDAKEAVDGRESKQEDGQTERKANNNLHISGHAQKEGNIYVLSVGHKCCDPFEVLRTSKNGKKYYPFEVLKTSKKGNKYWKSLEARSDFTKDGIDYSVSFVFESGKKILIFLDDRSARCFPTKQILYICDAELNDWDHKEPLYTKTSGFDEGDAPNRPKEAWRSQQRRGRQPGRRHSRGDETDNFRGRKEWRRAQPYREMGGNKGVSGLDPSMSSQSLQDFGEP</sequence>
<dbReference type="OrthoDB" id="4062651at2759"/>
<keyword evidence="1" id="KW-0723">Serine/threonine-protein kinase</keyword>
<name>A0A1R3I6B3_9ROSI</name>
<dbReference type="STRING" id="93759.A0A1R3I6B3"/>
<accession>A0A1R3I6B3</accession>
<evidence type="ECO:0000259" key="10">
    <source>
        <dbReference type="PROSITE" id="PS51473"/>
    </source>
</evidence>
<dbReference type="InterPro" id="IPR052059">
    <property type="entry name" value="CR_Ser/Thr_kinase"/>
</dbReference>